<dbReference type="STRING" id="1160509.A0A3N4HQ40"/>
<feature type="region of interest" description="Disordered" evidence="1">
    <location>
        <begin position="170"/>
        <end position="219"/>
    </location>
</feature>
<dbReference type="PIRSF" id="PIRSF028035">
    <property type="entry name" value="UCP028035"/>
    <property type="match status" value="1"/>
</dbReference>
<dbReference type="InterPro" id="IPR016864">
    <property type="entry name" value="UCP028035"/>
</dbReference>
<dbReference type="AlphaFoldDB" id="A0A3N4HQ40"/>
<accession>A0A3N4HQ40</accession>
<feature type="domain" description="DUF6604" evidence="2">
    <location>
        <begin position="8"/>
        <end position="301"/>
    </location>
</feature>
<feature type="compositionally biased region" description="Basic residues" evidence="1">
    <location>
        <begin position="199"/>
        <end position="213"/>
    </location>
</feature>
<evidence type="ECO:0000259" key="2">
    <source>
        <dbReference type="Pfam" id="PF20253"/>
    </source>
</evidence>
<protein>
    <recommendedName>
        <fullName evidence="2">DUF6604 domain-containing protein</fullName>
    </recommendedName>
</protein>
<proteinExistence type="predicted"/>
<organism evidence="3 4">
    <name type="scientific">Ascobolus immersus RN42</name>
    <dbReference type="NCBI Taxonomy" id="1160509"/>
    <lineage>
        <taxon>Eukaryota</taxon>
        <taxon>Fungi</taxon>
        <taxon>Dikarya</taxon>
        <taxon>Ascomycota</taxon>
        <taxon>Pezizomycotina</taxon>
        <taxon>Pezizomycetes</taxon>
        <taxon>Pezizales</taxon>
        <taxon>Ascobolaceae</taxon>
        <taxon>Ascobolus</taxon>
    </lineage>
</organism>
<evidence type="ECO:0000313" key="4">
    <source>
        <dbReference type="Proteomes" id="UP000275078"/>
    </source>
</evidence>
<evidence type="ECO:0000313" key="3">
    <source>
        <dbReference type="EMBL" id="RPA71784.1"/>
    </source>
</evidence>
<keyword evidence="4" id="KW-1185">Reference proteome</keyword>
<dbReference type="InterPro" id="IPR046539">
    <property type="entry name" value="DUF6604"/>
</dbReference>
<dbReference type="PANTHER" id="PTHR38795">
    <property type="entry name" value="DUF6604 DOMAIN-CONTAINING PROTEIN"/>
    <property type="match status" value="1"/>
</dbReference>
<evidence type="ECO:0000256" key="1">
    <source>
        <dbReference type="SAM" id="MobiDB-lite"/>
    </source>
</evidence>
<name>A0A3N4HQ40_ASCIM</name>
<dbReference type="PANTHER" id="PTHR38795:SF1">
    <property type="entry name" value="DUF6604 DOMAIN-CONTAINING PROTEIN"/>
    <property type="match status" value="1"/>
</dbReference>
<dbReference type="OrthoDB" id="5339038at2759"/>
<reference evidence="3 4" key="1">
    <citation type="journal article" date="2018" name="Nat. Ecol. Evol.">
        <title>Pezizomycetes genomes reveal the molecular basis of ectomycorrhizal truffle lifestyle.</title>
        <authorList>
            <person name="Murat C."/>
            <person name="Payen T."/>
            <person name="Noel B."/>
            <person name="Kuo A."/>
            <person name="Morin E."/>
            <person name="Chen J."/>
            <person name="Kohler A."/>
            <person name="Krizsan K."/>
            <person name="Balestrini R."/>
            <person name="Da Silva C."/>
            <person name="Montanini B."/>
            <person name="Hainaut M."/>
            <person name="Levati E."/>
            <person name="Barry K.W."/>
            <person name="Belfiori B."/>
            <person name="Cichocki N."/>
            <person name="Clum A."/>
            <person name="Dockter R.B."/>
            <person name="Fauchery L."/>
            <person name="Guy J."/>
            <person name="Iotti M."/>
            <person name="Le Tacon F."/>
            <person name="Lindquist E.A."/>
            <person name="Lipzen A."/>
            <person name="Malagnac F."/>
            <person name="Mello A."/>
            <person name="Molinier V."/>
            <person name="Miyauchi S."/>
            <person name="Poulain J."/>
            <person name="Riccioni C."/>
            <person name="Rubini A."/>
            <person name="Sitrit Y."/>
            <person name="Splivallo R."/>
            <person name="Traeger S."/>
            <person name="Wang M."/>
            <person name="Zifcakova L."/>
            <person name="Wipf D."/>
            <person name="Zambonelli A."/>
            <person name="Paolocci F."/>
            <person name="Nowrousian M."/>
            <person name="Ottonello S."/>
            <person name="Baldrian P."/>
            <person name="Spatafora J.W."/>
            <person name="Henrissat B."/>
            <person name="Nagy L.G."/>
            <person name="Aury J.M."/>
            <person name="Wincker P."/>
            <person name="Grigoriev I.V."/>
            <person name="Bonfante P."/>
            <person name="Martin F.M."/>
        </authorList>
    </citation>
    <scope>NUCLEOTIDE SEQUENCE [LARGE SCALE GENOMIC DNA]</scope>
    <source>
        <strain evidence="3 4">RN42</strain>
    </source>
</reference>
<gene>
    <name evidence="3" type="ORF">BJ508DRAFT_367597</name>
</gene>
<dbReference type="EMBL" id="ML119900">
    <property type="protein sequence ID" value="RPA71784.1"/>
    <property type="molecule type" value="Genomic_DNA"/>
</dbReference>
<dbReference type="Pfam" id="PF20253">
    <property type="entry name" value="DUF6604"/>
    <property type="match status" value="1"/>
</dbReference>
<dbReference type="Proteomes" id="UP000275078">
    <property type="component" value="Unassembled WGS sequence"/>
</dbReference>
<sequence>MFDRDLYRKYKQDTNRLVYWMIHAANAIPSSDGKNTLQKIHRIESPKITVNGIVQVCEAIRTNVGTAPDAIPPTIFRLFRSVISARNQAHSFYNKIILDSPQAKIDHERDNAKHKAFVDALECAFDILGGQEWLKQQKIRTAPPTQTELEKQQEEEERLFSNMFAKLSVGDDHKEDTETEEEEEKTGAAVARRAQTRPGKGKKGKKKTKKVKKITTPQPTDTEFDDFPLESFRIIDGEVGAGQVTDYWLAVYAFYKQTIEVRGYLQGVWKKVAYDKFNAAVAGAVSTVAVAKIKQLQDEIFADFGFHHANFDTIMLTMTRGDPDKACTAFSIDLFHVPYDTQAPAQIMNRKYIDVKEIFCLHAYWDLLSFILDWQATKSWKPTKKMQKELNGWDPKADLRKMTSEERVKWRRQYTINWLYDLIGVYSNVALQQKMKGQNIVYEREDWSWDGKYKDSRRLYGLNKFAGEITAIAMSKLNVEEIKKRIMPHHVVELQLIVDSFTISRGWSQSVFQGHVVKAPARNFKATRDVETFLDREGLTLDSCRGFIPAATIFVELVSKDEPVAGNEGGVHFLHKELLPELCVHFMDSLGRSMLADGLQLDGVPPSRFAAHDSNGLWEYSPYLNGVGLAEALDIAFQYGMYMWDNQPEPMLTVHLHNMLVQKGYLSRPVGLWGSIAELYSHSFFIDGKAPTDKFQKTFAEVLSPSRILHLKDRRHYRKMRKSAPATVEGFLENPNAQFFKNKSLLHVLRKANWDPDAIPDDLLPVPSVTAFRRLEGVKKVTLASGSVVPDPENILVKKLVDAGMDPAVILQTSDMTRRLVNKPRPPLPPQIRAQVNAVAPIAPAYDTISQMDTRGDLIEELKLVQMELLSDINSYILTPFSAVNYISIVIYMYVQWLALETALRGSTNKTVQRIYEGSGGQVVDNKRRLIFTDYMLGKGSEDEELCKLVAKVFDQNRCGFLDNTYWNGLISREEAVSTILVDEGEGPMGLPGGMCGIM</sequence>